<sequence>MKKTLLITALLSLLLTVAGLSVYANMDNSSASLDQSRSIKNDGVIKVYGPGGPLGPIKEAAEKFTAETGIEVVVTAGPESNWIDDAKKDADIIYGGSEYMLRSLMLNNPEMINENSLTELYPRAAGILVRKGNPKNIHSLEDLTKSGVKIVDVNGAGQLGLWEDLAGRTGLIGGISKNIDVSVKTSAEAIELWKSNSKLDAWITYESWHYRLKDVTELVELPDSEKLYRGTPIALTNTSDNKKDSQRFVDYLKTESSHQIFQKWGWK</sequence>
<dbReference type="PANTHER" id="PTHR30368:SF2">
    <property type="entry name" value="SULFATE-BINDING PROTEIN"/>
    <property type="match status" value="1"/>
</dbReference>
<keyword evidence="5" id="KW-0574">Periplasm</keyword>
<name>A0A0M0GG92_SPOGL</name>
<dbReference type="SUPFAM" id="SSF53850">
    <property type="entry name" value="Periplasmic binding protein-like II"/>
    <property type="match status" value="1"/>
</dbReference>
<dbReference type="PATRIC" id="fig|1459.3.peg.4336"/>
<dbReference type="EMBL" id="LGUF01000007">
    <property type="protein sequence ID" value="KON88803.1"/>
    <property type="molecule type" value="Genomic_DNA"/>
</dbReference>
<comment type="similarity">
    <text evidence="2">Belongs to the prokaryotic sulfate-binding protein family.</text>
</comment>
<organism evidence="6 7">
    <name type="scientific">Sporosarcina globispora</name>
    <name type="common">Bacillus globisporus</name>
    <dbReference type="NCBI Taxonomy" id="1459"/>
    <lineage>
        <taxon>Bacteria</taxon>
        <taxon>Bacillati</taxon>
        <taxon>Bacillota</taxon>
        <taxon>Bacilli</taxon>
        <taxon>Bacillales</taxon>
        <taxon>Caryophanaceae</taxon>
        <taxon>Sporosarcina</taxon>
    </lineage>
</organism>
<keyword evidence="4" id="KW-0732">Signal</keyword>
<evidence type="ECO:0000256" key="5">
    <source>
        <dbReference type="ARBA" id="ARBA00022764"/>
    </source>
</evidence>
<proteinExistence type="inferred from homology"/>
<evidence type="ECO:0000256" key="2">
    <source>
        <dbReference type="ARBA" id="ARBA00006099"/>
    </source>
</evidence>
<gene>
    <name evidence="6" type="ORF">AF332_19690</name>
</gene>
<dbReference type="GO" id="GO:1902358">
    <property type="term" value="P:sulfate transmembrane transport"/>
    <property type="evidence" value="ECO:0007669"/>
    <property type="project" value="InterPro"/>
</dbReference>
<keyword evidence="3" id="KW-0813">Transport</keyword>
<comment type="caution">
    <text evidence="6">The sequence shown here is derived from an EMBL/GenBank/DDBJ whole genome shotgun (WGS) entry which is preliminary data.</text>
</comment>
<dbReference type="OrthoDB" id="9802127at2"/>
<comment type="subcellular location">
    <subcellularLocation>
        <location evidence="1">Periplasm</location>
    </subcellularLocation>
</comment>
<evidence type="ECO:0000256" key="1">
    <source>
        <dbReference type="ARBA" id="ARBA00004418"/>
    </source>
</evidence>
<protein>
    <recommendedName>
        <fullName evidence="8">Accessory colonization factor AcfC</fullName>
    </recommendedName>
</protein>
<evidence type="ECO:0008006" key="8">
    <source>
        <dbReference type="Google" id="ProtNLM"/>
    </source>
</evidence>
<reference evidence="7" key="1">
    <citation type="submission" date="2015-07" db="EMBL/GenBank/DDBJ databases">
        <title>Fjat-10036 dsm4.</title>
        <authorList>
            <person name="Liu B."/>
            <person name="Wang J."/>
            <person name="Zhu Y."/>
            <person name="Liu G."/>
            <person name="Chen Q."/>
            <person name="Chen Z."/>
            <person name="Lan J."/>
            <person name="Che J."/>
            <person name="Ge C."/>
            <person name="Shi H."/>
            <person name="Pan Z."/>
            <person name="Liu X."/>
        </authorList>
    </citation>
    <scope>NUCLEOTIDE SEQUENCE [LARGE SCALE GENOMIC DNA]</scope>
    <source>
        <strain evidence="7">DSM 4</strain>
    </source>
</reference>
<keyword evidence="7" id="KW-1185">Reference proteome</keyword>
<dbReference type="STRING" id="1459.AF332_19690"/>
<dbReference type="Pfam" id="PF13531">
    <property type="entry name" value="SBP_bac_11"/>
    <property type="match status" value="1"/>
</dbReference>
<dbReference type="Gene3D" id="3.40.190.10">
    <property type="entry name" value="Periplasmic binding protein-like II"/>
    <property type="match status" value="2"/>
</dbReference>
<evidence type="ECO:0000256" key="3">
    <source>
        <dbReference type="ARBA" id="ARBA00022448"/>
    </source>
</evidence>
<dbReference type="Proteomes" id="UP000037109">
    <property type="component" value="Unassembled WGS sequence"/>
</dbReference>
<accession>A0A0M0GG92</accession>
<evidence type="ECO:0000313" key="7">
    <source>
        <dbReference type="Proteomes" id="UP000037109"/>
    </source>
</evidence>
<dbReference type="CDD" id="cd13519">
    <property type="entry name" value="PBP2_PEB3_AcfC"/>
    <property type="match status" value="1"/>
</dbReference>
<dbReference type="AlphaFoldDB" id="A0A0M0GG92"/>
<dbReference type="PANTHER" id="PTHR30368">
    <property type="entry name" value="SULFATE-BINDING PROTEIN"/>
    <property type="match status" value="1"/>
</dbReference>
<evidence type="ECO:0000256" key="4">
    <source>
        <dbReference type="ARBA" id="ARBA00022729"/>
    </source>
</evidence>
<dbReference type="GO" id="GO:0042597">
    <property type="term" value="C:periplasmic space"/>
    <property type="evidence" value="ECO:0007669"/>
    <property type="project" value="UniProtKB-SubCell"/>
</dbReference>
<evidence type="ECO:0000313" key="6">
    <source>
        <dbReference type="EMBL" id="KON88803.1"/>
    </source>
</evidence>
<dbReference type="GO" id="GO:0140104">
    <property type="term" value="F:molecular carrier activity"/>
    <property type="evidence" value="ECO:0007669"/>
    <property type="project" value="InterPro"/>
</dbReference>
<dbReference type="InterPro" id="IPR005669">
    <property type="entry name" value="Thiosulph/SO4-bd"/>
</dbReference>